<proteinExistence type="predicted"/>
<dbReference type="STRING" id="562729.RNAN_3778"/>
<organism evidence="1 2">
    <name type="scientific">Rheinheimera nanhaiensis E407-8</name>
    <dbReference type="NCBI Taxonomy" id="562729"/>
    <lineage>
        <taxon>Bacteria</taxon>
        <taxon>Pseudomonadati</taxon>
        <taxon>Pseudomonadota</taxon>
        <taxon>Gammaproteobacteria</taxon>
        <taxon>Chromatiales</taxon>
        <taxon>Chromatiaceae</taxon>
        <taxon>Rheinheimera</taxon>
    </lineage>
</organism>
<keyword evidence="2" id="KW-1185">Reference proteome</keyword>
<accession>I1E373</accession>
<dbReference type="RefSeq" id="WP_008224605.1">
    <property type="nucleotide sequence ID" value="NZ_BAFK01000044.1"/>
</dbReference>
<evidence type="ECO:0000313" key="2">
    <source>
        <dbReference type="Proteomes" id="UP000004374"/>
    </source>
</evidence>
<dbReference type="InterPro" id="IPR019650">
    <property type="entry name" value="DUF2513"/>
</dbReference>
<dbReference type="AlphaFoldDB" id="I1E373"/>
<dbReference type="Proteomes" id="UP000004374">
    <property type="component" value="Unassembled WGS sequence"/>
</dbReference>
<reference evidence="1 2" key="1">
    <citation type="journal article" date="2012" name="J. Bacteriol.">
        <title>Genome Sequence of the Protease-Producing Bacterium Rheinheimera nanhaiensis E407-8T, Isolated from Deep-Sea Sediment of the South China Sea.</title>
        <authorList>
            <person name="Zhang X.-Y."/>
            <person name="Zhang Y.-J."/>
            <person name="Qin Q.-L."/>
            <person name="Xie B.-B."/>
            <person name="Chen X.-L."/>
            <person name="Zhou B.-C."/>
            <person name="Zhang Y.-Z."/>
        </authorList>
    </citation>
    <scope>NUCLEOTIDE SEQUENCE [LARGE SCALE GENOMIC DNA]</scope>
    <source>
        <strain evidence="1 2">E407-8</strain>
    </source>
</reference>
<sequence length="122" mass="13821">MKRDMELIRKLLFAMEDNPCQLAIDGYDKEVVKYHALLLIEGGLLDGKVSNTLENTSAVPSNIHVNRLTWDGHEFLDNIRRDEIWNTIKSEFKGASISTIFSIGKELAEGFAKKKLRSIIGE</sequence>
<evidence type="ECO:0000313" key="1">
    <source>
        <dbReference type="EMBL" id="GAB60751.1"/>
    </source>
</evidence>
<name>I1E373_9GAMM</name>
<dbReference type="Pfam" id="PF10711">
    <property type="entry name" value="DUF2513"/>
    <property type="match status" value="1"/>
</dbReference>
<dbReference type="EMBL" id="BAFK01000044">
    <property type="protein sequence ID" value="GAB60751.1"/>
    <property type="molecule type" value="Genomic_DNA"/>
</dbReference>
<evidence type="ECO:0008006" key="3">
    <source>
        <dbReference type="Google" id="ProtNLM"/>
    </source>
</evidence>
<comment type="caution">
    <text evidence="1">The sequence shown here is derived from an EMBL/GenBank/DDBJ whole genome shotgun (WGS) entry which is preliminary data.</text>
</comment>
<protein>
    <recommendedName>
        <fullName evidence="3">DUF2513 domain-containing protein</fullName>
    </recommendedName>
</protein>
<dbReference type="OrthoDB" id="6960201at2"/>
<gene>
    <name evidence="1" type="ORF">RNAN_3778</name>
</gene>